<feature type="region of interest" description="Disordered" evidence="1">
    <location>
        <begin position="80"/>
        <end position="133"/>
    </location>
</feature>
<feature type="signal peptide" evidence="2">
    <location>
        <begin position="1"/>
        <end position="23"/>
    </location>
</feature>
<organism evidence="3 4">
    <name type="scientific">Aspergillus pseudodeflectus</name>
    <dbReference type="NCBI Taxonomy" id="176178"/>
    <lineage>
        <taxon>Eukaryota</taxon>
        <taxon>Fungi</taxon>
        <taxon>Dikarya</taxon>
        <taxon>Ascomycota</taxon>
        <taxon>Pezizomycotina</taxon>
        <taxon>Eurotiomycetes</taxon>
        <taxon>Eurotiomycetidae</taxon>
        <taxon>Eurotiales</taxon>
        <taxon>Aspergillaceae</taxon>
        <taxon>Aspergillus</taxon>
        <taxon>Aspergillus subgen. Nidulantes</taxon>
    </lineage>
</organism>
<dbReference type="Proteomes" id="UP001610444">
    <property type="component" value="Unassembled WGS sequence"/>
</dbReference>
<dbReference type="EMBL" id="JBFXLR010000029">
    <property type="protein sequence ID" value="KAL2847407.1"/>
    <property type="molecule type" value="Genomic_DNA"/>
</dbReference>
<sequence>MKTIHLPQALAVTVGFCALLSAAVETPIPGFELVDLAWDVELFPGGPHVLFNGTVQEVYEQLIELNPDFTIDLSDLFDEDEDDDVDEHSSTILTPTPPTPSTPSPTSPTSTTPTTFPPSSSLGVAQPTPSTTVEKRQSLRDYFCFGRWPGASRRRIGEGISYLRRLPGTPSMGPGPGACGRVSCSHNAAIFVCNDNSGYHNLNSWNLVADGADFINSRCISGGDTAGQIFYHENWNVIVRRDNC</sequence>
<evidence type="ECO:0008006" key="5">
    <source>
        <dbReference type="Google" id="ProtNLM"/>
    </source>
</evidence>
<reference evidence="3 4" key="1">
    <citation type="submission" date="2024-07" db="EMBL/GenBank/DDBJ databases">
        <title>Section-level genome sequencing and comparative genomics of Aspergillus sections Usti and Cavernicolus.</title>
        <authorList>
            <consortium name="Lawrence Berkeley National Laboratory"/>
            <person name="Nybo J.L."/>
            <person name="Vesth T.C."/>
            <person name="Theobald S."/>
            <person name="Frisvad J.C."/>
            <person name="Larsen T.O."/>
            <person name="Kjaerboelling I."/>
            <person name="Rothschild-Mancinelli K."/>
            <person name="Lyhne E.K."/>
            <person name="Kogle M.E."/>
            <person name="Barry K."/>
            <person name="Clum A."/>
            <person name="Na H."/>
            <person name="Ledsgaard L."/>
            <person name="Lin J."/>
            <person name="Lipzen A."/>
            <person name="Kuo A."/>
            <person name="Riley R."/>
            <person name="Mondo S."/>
            <person name="LaButti K."/>
            <person name="Haridas S."/>
            <person name="Pangalinan J."/>
            <person name="Salamov A.A."/>
            <person name="Simmons B.A."/>
            <person name="Magnuson J.K."/>
            <person name="Chen J."/>
            <person name="Drula E."/>
            <person name="Henrissat B."/>
            <person name="Wiebenga A."/>
            <person name="Lubbers R.J."/>
            <person name="Gomes A.C."/>
            <person name="Macurrencykelacurrency M.R."/>
            <person name="Stajich J."/>
            <person name="Grigoriev I.V."/>
            <person name="Mortensen U.H."/>
            <person name="De vries R.P."/>
            <person name="Baker S.E."/>
            <person name="Andersen M.R."/>
        </authorList>
    </citation>
    <scope>NUCLEOTIDE SEQUENCE [LARGE SCALE GENOMIC DNA]</scope>
    <source>
        <strain evidence="3 4">CBS 756.74</strain>
    </source>
</reference>
<dbReference type="GeneID" id="98161207"/>
<keyword evidence="2" id="KW-0732">Signal</keyword>
<dbReference type="PANTHER" id="PTHR35605">
    <property type="entry name" value="ECP2 EFFECTOR PROTEIN DOMAIN-CONTAINING PROTEIN-RELATED"/>
    <property type="match status" value="1"/>
</dbReference>
<dbReference type="RefSeq" id="XP_070897730.1">
    <property type="nucleotide sequence ID" value="XM_071046043.1"/>
</dbReference>
<feature type="compositionally biased region" description="Low complexity" evidence="1">
    <location>
        <begin position="107"/>
        <end position="121"/>
    </location>
</feature>
<feature type="compositionally biased region" description="Pro residues" evidence="1">
    <location>
        <begin position="95"/>
        <end position="106"/>
    </location>
</feature>
<feature type="chain" id="PRO_5046461356" description="Secreted protein" evidence="2">
    <location>
        <begin position="24"/>
        <end position="244"/>
    </location>
</feature>
<evidence type="ECO:0000313" key="3">
    <source>
        <dbReference type="EMBL" id="KAL2847407.1"/>
    </source>
</evidence>
<dbReference type="PANTHER" id="PTHR35605:SF1">
    <property type="entry name" value="ECP2 EFFECTOR PROTEIN DOMAIN-CONTAINING PROTEIN-RELATED"/>
    <property type="match status" value="1"/>
</dbReference>
<protein>
    <recommendedName>
        <fullName evidence="5">Secreted protein</fullName>
    </recommendedName>
</protein>
<evidence type="ECO:0000256" key="2">
    <source>
        <dbReference type="SAM" id="SignalP"/>
    </source>
</evidence>
<proteinExistence type="predicted"/>
<keyword evidence="4" id="KW-1185">Reference proteome</keyword>
<accession>A0ABR4K7X7</accession>
<gene>
    <name evidence="3" type="ORF">BJX68DRAFT_268275</name>
</gene>
<comment type="caution">
    <text evidence="3">The sequence shown here is derived from an EMBL/GenBank/DDBJ whole genome shotgun (WGS) entry which is preliminary data.</text>
</comment>
<name>A0ABR4K7X7_9EURO</name>
<evidence type="ECO:0000313" key="4">
    <source>
        <dbReference type="Proteomes" id="UP001610444"/>
    </source>
</evidence>
<evidence type="ECO:0000256" key="1">
    <source>
        <dbReference type="SAM" id="MobiDB-lite"/>
    </source>
</evidence>